<dbReference type="SUPFAM" id="SSF52540">
    <property type="entry name" value="P-loop containing nucleoside triphosphate hydrolases"/>
    <property type="match status" value="1"/>
</dbReference>
<keyword evidence="8" id="KW-1185">Reference proteome</keyword>
<dbReference type="PANTHER" id="PTHR12131:SF1">
    <property type="entry name" value="ATP-DEPENDENT RNA HELICASE SUPV3L1, MITOCHONDRIAL-RELATED"/>
    <property type="match status" value="1"/>
</dbReference>
<name>A0ABT6ZG15_9MICO</name>
<keyword evidence="4" id="KW-0067">ATP-binding</keyword>
<dbReference type="PANTHER" id="PTHR12131">
    <property type="entry name" value="ATP-DEPENDENT RNA AND DNA HELICASE"/>
    <property type="match status" value="1"/>
</dbReference>
<evidence type="ECO:0000259" key="6">
    <source>
        <dbReference type="PROSITE" id="PS51194"/>
    </source>
</evidence>
<feature type="domain" description="Helicase C-terminal" evidence="6">
    <location>
        <begin position="284"/>
        <end position="496"/>
    </location>
</feature>
<sequence length="707" mass="78725">MALNLVEARQQLHSADLDEDDAFRLLADIGAHGAFVDRDEARELLIRFLARRDELSTPLHEILQGLVREHGLFPYLRDIAELPTADRLAFEMHRPTPAVGDDVVFHAEQAAVYERLMSGENVILSAPTSFGKSLVVDAILAAGRYRNAAVVVPTIALMDETRRRLAKLADRYKVITHGSQRRGERNLYVMTQERLLELGDIPDLDFFVIDEFYKLDPHHSDDRSVQLNVLFHRLLSTGAQFYLLGPNIASITGGTSERLRASFVNTGFTTVVTDVDRVHADAAELPDALATVCGETGPGTLVFCKSPPRVREVTQWLVDRGVGAGNLHPVLGQVADWVGQAYHPDWYVGKALRHGIGVHHGKLPRALAHHIVRLFNDGRLPYLLVTSTLIEGVNTSAKSVIVLDNKIATKKYDYFTFSNIRGRSGRMFRHFVGRVVVFNPEPHAADLTVDAPILSQPDDVADEILIHLPEAELTPRSKEQLRPYLEQTLLSLQTLRENKGVPLSWQLETADQITSDRRRWMRTLAWNGTYPTSAQVRDLAPLLFTLTGSGNAVRTAKQLGARVNMLRSQQGDFKALVEQAVSRGTSADDAMESELEFLRNWAQFKIPTAFAAVEKIANDALSADRFTASSTAVFANELENLFLPPFAAVLEEYGLPVSLTLKLRHQLDLGRASGLDEVLDRLREIDVPPSTLGPFEREMLADTQRTL</sequence>
<accession>A0ABT6ZG15</accession>
<dbReference type="InterPro" id="IPR027417">
    <property type="entry name" value="P-loop_NTPase"/>
</dbReference>
<dbReference type="InterPro" id="IPR011545">
    <property type="entry name" value="DEAD/DEAH_box_helicase_dom"/>
</dbReference>
<reference evidence="7 8" key="1">
    <citation type="submission" date="2023-05" db="EMBL/GenBank/DDBJ databases">
        <title>Microbacterium dauci sp.nov., Isolated from Carrot Rhizosphere Soil.</title>
        <authorList>
            <person name="Xiao Z."/>
            <person name="Zheng J."/>
        </authorList>
    </citation>
    <scope>NUCLEOTIDE SEQUENCE [LARGE SCALE GENOMIC DNA]</scope>
    <source>
        <strain evidence="7 8">LX3-4</strain>
    </source>
</reference>
<evidence type="ECO:0000313" key="7">
    <source>
        <dbReference type="EMBL" id="MDJ1115101.1"/>
    </source>
</evidence>
<evidence type="ECO:0000259" key="5">
    <source>
        <dbReference type="PROSITE" id="PS51192"/>
    </source>
</evidence>
<dbReference type="InterPro" id="IPR014001">
    <property type="entry name" value="Helicase_ATP-bd"/>
</dbReference>
<dbReference type="EMBL" id="JASJND010000007">
    <property type="protein sequence ID" value="MDJ1115101.1"/>
    <property type="molecule type" value="Genomic_DNA"/>
</dbReference>
<keyword evidence="3 7" id="KW-0347">Helicase</keyword>
<evidence type="ECO:0000256" key="3">
    <source>
        <dbReference type="ARBA" id="ARBA00022806"/>
    </source>
</evidence>
<dbReference type="RefSeq" id="WP_283716789.1">
    <property type="nucleotide sequence ID" value="NZ_JASJND010000007.1"/>
</dbReference>
<evidence type="ECO:0000313" key="8">
    <source>
        <dbReference type="Proteomes" id="UP001321481"/>
    </source>
</evidence>
<gene>
    <name evidence="7" type="ORF">QNI14_11635</name>
</gene>
<evidence type="ECO:0000256" key="2">
    <source>
        <dbReference type="ARBA" id="ARBA00022801"/>
    </source>
</evidence>
<dbReference type="GO" id="GO:0004386">
    <property type="term" value="F:helicase activity"/>
    <property type="evidence" value="ECO:0007669"/>
    <property type="project" value="UniProtKB-KW"/>
</dbReference>
<evidence type="ECO:0000256" key="4">
    <source>
        <dbReference type="ARBA" id="ARBA00022840"/>
    </source>
</evidence>
<dbReference type="InterPro" id="IPR001650">
    <property type="entry name" value="Helicase_C-like"/>
</dbReference>
<dbReference type="Pfam" id="PF00270">
    <property type="entry name" value="DEAD"/>
    <property type="match status" value="1"/>
</dbReference>
<dbReference type="Proteomes" id="UP001321481">
    <property type="component" value="Unassembled WGS sequence"/>
</dbReference>
<dbReference type="PROSITE" id="PS51194">
    <property type="entry name" value="HELICASE_CTER"/>
    <property type="match status" value="1"/>
</dbReference>
<dbReference type="InterPro" id="IPR050699">
    <property type="entry name" value="RNA-DNA_Helicase"/>
</dbReference>
<dbReference type="SMART" id="SM00487">
    <property type="entry name" value="DEXDc"/>
    <property type="match status" value="1"/>
</dbReference>
<organism evidence="7 8">
    <name type="scientific">Microbacterium dauci</name>
    <dbReference type="NCBI Taxonomy" id="3048008"/>
    <lineage>
        <taxon>Bacteria</taxon>
        <taxon>Bacillati</taxon>
        <taxon>Actinomycetota</taxon>
        <taxon>Actinomycetes</taxon>
        <taxon>Micrococcales</taxon>
        <taxon>Microbacteriaceae</taxon>
        <taxon>Microbacterium</taxon>
    </lineage>
</organism>
<proteinExistence type="predicted"/>
<dbReference type="PROSITE" id="PS51192">
    <property type="entry name" value="HELICASE_ATP_BIND_1"/>
    <property type="match status" value="1"/>
</dbReference>
<evidence type="ECO:0000256" key="1">
    <source>
        <dbReference type="ARBA" id="ARBA00022741"/>
    </source>
</evidence>
<protein>
    <submittedName>
        <fullName evidence="7">DEAD/DEAH box helicase</fullName>
    </submittedName>
</protein>
<comment type="caution">
    <text evidence="7">The sequence shown here is derived from an EMBL/GenBank/DDBJ whole genome shotgun (WGS) entry which is preliminary data.</text>
</comment>
<keyword evidence="1" id="KW-0547">Nucleotide-binding</keyword>
<keyword evidence="2" id="KW-0378">Hydrolase</keyword>
<feature type="domain" description="Helicase ATP-binding" evidence="5">
    <location>
        <begin position="113"/>
        <end position="238"/>
    </location>
</feature>
<dbReference type="Gene3D" id="3.40.50.300">
    <property type="entry name" value="P-loop containing nucleotide triphosphate hydrolases"/>
    <property type="match status" value="2"/>
</dbReference>